<dbReference type="PROSITE" id="PS51257">
    <property type="entry name" value="PROKAR_LIPOPROTEIN"/>
    <property type="match status" value="1"/>
</dbReference>
<name>A0A382IPR0_9ZZZZ</name>
<reference evidence="1" key="1">
    <citation type="submission" date="2018-05" db="EMBL/GenBank/DDBJ databases">
        <authorList>
            <person name="Lanie J.A."/>
            <person name="Ng W.-L."/>
            <person name="Kazmierczak K.M."/>
            <person name="Andrzejewski T.M."/>
            <person name="Davidsen T.M."/>
            <person name="Wayne K.J."/>
            <person name="Tettelin H."/>
            <person name="Glass J.I."/>
            <person name="Rusch D."/>
            <person name="Podicherti R."/>
            <person name="Tsui H.-C.T."/>
            <person name="Winkler M.E."/>
        </authorList>
    </citation>
    <scope>NUCLEOTIDE SEQUENCE</scope>
</reference>
<evidence type="ECO:0008006" key="2">
    <source>
        <dbReference type="Google" id="ProtNLM"/>
    </source>
</evidence>
<evidence type="ECO:0000313" key="1">
    <source>
        <dbReference type="EMBL" id="SVC01596.1"/>
    </source>
</evidence>
<proteinExistence type="predicted"/>
<dbReference type="EMBL" id="UINC01068747">
    <property type="protein sequence ID" value="SVC01596.1"/>
    <property type="molecule type" value="Genomic_DNA"/>
</dbReference>
<organism evidence="1">
    <name type="scientific">marine metagenome</name>
    <dbReference type="NCBI Taxonomy" id="408172"/>
    <lineage>
        <taxon>unclassified sequences</taxon>
        <taxon>metagenomes</taxon>
        <taxon>ecological metagenomes</taxon>
    </lineage>
</organism>
<protein>
    <recommendedName>
        <fullName evidence="2">SusD-like N-terminal domain-containing protein</fullName>
    </recommendedName>
</protein>
<accession>A0A382IPR0</accession>
<dbReference type="AlphaFoldDB" id="A0A382IPR0"/>
<gene>
    <name evidence="1" type="ORF">METZ01_LOCUS254450</name>
</gene>
<sequence>MKNNKKQFRVSAAVLVLTVLLVGCDITNPGPVSDEFLAVKASHQGLVNGAGRRLAEAVNGVAYTGALVSREIFPGGQTGSLGHPVMVQGGWIEPGSYGGHFSDAVQARFIAEAAIDILSSSEEGADVNALAEAYIWAGYSYRVIAENWCETVVPEADGSPGALQSSTSAALLTKAENHFSSALSTATDNNLKQAAYAGRAQIKVWAGDWAGAASD</sequence>
<feature type="non-terminal residue" evidence="1">
    <location>
        <position position="215"/>
    </location>
</feature>